<dbReference type="EMBL" id="CP017766">
    <property type="protein sequence ID" value="AUB56478.1"/>
    <property type="molecule type" value="Genomic_DNA"/>
</dbReference>
<dbReference type="EMBL" id="DUHE01000180">
    <property type="protein sequence ID" value="HII84471.1"/>
    <property type="molecule type" value="Genomic_DNA"/>
</dbReference>
<keyword evidence="1" id="KW-0472">Membrane</keyword>
<organism evidence="2 7">
    <name type="scientific">Methanobacterium subterraneum</name>
    <dbReference type="NCBI Taxonomy" id="59277"/>
    <lineage>
        <taxon>Archaea</taxon>
        <taxon>Methanobacteriati</taxon>
        <taxon>Methanobacteriota</taxon>
        <taxon>Methanomada group</taxon>
        <taxon>Methanobacteria</taxon>
        <taxon>Methanobacteriales</taxon>
        <taxon>Methanobacteriaceae</taxon>
        <taxon>Methanobacterium</taxon>
    </lineage>
</organism>
<dbReference type="OrthoDB" id="69551at2157"/>
<dbReference type="AlphaFoldDB" id="A0A2H4VEF4"/>
<keyword evidence="1" id="KW-1133">Transmembrane helix</keyword>
<dbReference type="RefSeq" id="WP_100906457.1">
    <property type="nucleotide sequence ID" value="NZ_CP017766.1"/>
</dbReference>
<reference evidence="6 7" key="1">
    <citation type="submission" date="2016-10" db="EMBL/GenBank/DDBJ databases">
        <title>Comparative genomics between deep and shallow subseafloor isolates.</title>
        <authorList>
            <person name="Ishii S."/>
            <person name="Miller J.R."/>
            <person name="Sutton G."/>
            <person name="Suzuki S."/>
            <person name="Methe B."/>
            <person name="Inagaki F."/>
            <person name="Imachi H."/>
        </authorList>
    </citation>
    <scope>NUCLEOTIDE SEQUENCE [LARGE SCALE GENOMIC DNA]</scope>
    <source>
        <strain evidence="3 6">A8p</strain>
        <strain evidence="2 7">MO-MB1</strain>
    </source>
</reference>
<name>A0A2H4VEF4_9EURY</name>
<evidence type="ECO:0000313" key="6">
    <source>
        <dbReference type="Proteomes" id="UP000232631"/>
    </source>
</evidence>
<reference evidence="4" key="2">
    <citation type="journal article" date="2020" name="bioRxiv">
        <title>A rank-normalized archaeal taxonomy based on genome phylogeny resolves widespread incomplete and uneven classifications.</title>
        <authorList>
            <person name="Rinke C."/>
            <person name="Chuvochina M."/>
            <person name="Mussig A.J."/>
            <person name="Chaumeil P.-A."/>
            <person name="Waite D.W."/>
            <person name="Whitman W.B."/>
            <person name="Parks D.H."/>
            <person name="Hugenholtz P."/>
        </authorList>
    </citation>
    <scope>NUCLEOTIDE SEQUENCE</scope>
    <source>
        <strain evidence="4">UBA11802</strain>
    </source>
</reference>
<evidence type="ECO:0000313" key="8">
    <source>
        <dbReference type="Proteomes" id="UP000591058"/>
    </source>
</evidence>
<dbReference type="EMBL" id="JABBYL010000038">
    <property type="protein sequence ID" value="NMO10328.1"/>
    <property type="molecule type" value="Genomic_DNA"/>
</dbReference>
<dbReference type="GeneID" id="35124413"/>
<accession>A0A2H4VNI9</accession>
<accession>A0A2H4VEF4</accession>
<evidence type="ECO:0000313" key="2">
    <source>
        <dbReference type="EMBL" id="AUB56478.1"/>
    </source>
</evidence>
<dbReference type="EMBL" id="CP017768">
    <property type="protein sequence ID" value="AUB59658.1"/>
    <property type="molecule type" value="Genomic_DNA"/>
</dbReference>
<dbReference type="Proteomes" id="UP000232806">
    <property type="component" value="Chromosome"/>
</dbReference>
<gene>
    <name evidence="2" type="ORF">BK007_10950</name>
    <name evidence="3" type="ORF">BK009_02585</name>
    <name evidence="4" type="ORF">HA271_06470</name>
    <name evidence="5" type="ORF">HG719_10980</name>
</gene>
<evidence type="ECO:0000256" key="1">
    <source>
        <dbReference type="SAM" id="Phobius"/>
    </source>
</evidence>
<keyword evidence="1" id="KW-0812">Transmembrane</keyword>
<evidence type="ECO:0000313" key="3">
    <source>
        <dbReference type="EMBL" id="AUB59658.1"/>
    </source>
</evidence>
<reference evidence="5 8" key="3">
    <citation type="submission" date="2020-04" db="EMBL/GenBank/DDBJ databases">
        <title>Draft genome of Methanobacterium subterraneum isolated from animal feces.</title>
        <authorList>
            <person name="Ouboter H.T."/>
            <person name="Berger S."/>
            <person name="Gungor E."/>
            <person name="Jetten M.S.M."/>
            <person name="Welte C.U."/>
        </authorList>
    </citation>
    <scope>NUCLEOTIDE SEQUENCE [LARGE SCALE GENOMIC DNA]</scope>
    <source>
        <strain evidence="5">HO_2020</strain>
    </source>
</reference>
<feature type="transmembrane region" description="Helical" evidence="1">
    <location>
        <begin position="30"/>
        <end position="53"/>
    </location>
</feature>
<feature type="transmembrane region" description="Helical" evidence="1">
    <location>
        <begin position="7"/>
        <end position="24"/>
    </location>
</feature>
<dbReference type="KEGG" id="msub:BK009_02585"/>
<evidence type="ECO:0000313" key="4">
    <source>
        <dbReference type="EMBL" id="HII84471.1"/>
    </source>
</evidence>
<sequence length="71" mass="7894">MDKLKVSSYLIFIISLAGIIYGLLFNPPSWVVYAISIICIPAGILSFGLIVMARGPQDDEEEKTREPFIGY</sequence>
<evidence type="ECO:0000313" key="7">
    <source>
        <dbReference type="Proteomes" id="UP000232806"/>
    </source>
</evidence>
<keyword evidence="6" id="KW-1185">Reference proteome</keyword>
<protein>
    <submittedName>
        <fullName evidence="2">DUF788 domain-containing protein</fullName>
    </submittedName>
</protein>
<dbReference type="Proteomes" id="UP000591058">
    <property type="component" value="Unassembled WGS sequence"/>
</dbReference>
<dbReference type="Proteomes" id="UP000586031">
    <property type="component" value="Unassembled WGS sequence"/>
</dbReference>
<proteinExistence type="predicted"/>
<evidence type="ECO:0000313" key="5">
    <source>
        <dbReference type="EMBL" id="NMO10328.1"/>
    </source>
</evidence>
<dbReference type="Proteomes" id="UP000232631">
    <property type="component" value="Chromosome"/>
</dbReference>